<feature type="signal peptide" evidence="1">
    <location>
        <begin position="1"/>
        <end position="19"/>
    </location>
</feature>
<gene>
    <name evidence="2" type="ORF">FisN_22Lh054</name>
</gene>
<organism evidence="2 3">
    <name type="scientific">Fistulifera solaris</name>
    <name type="common">Oleaginous diatom</name>
    <dbReference type="NCBI Taxonomy" id="1519565"/>
    <lineage>
        <taxon>Eukaryota</taxon>
        <taxon>Sar</taxon>
        <taxon>Stramenopiles</taxon>
        <taxon>Ochrophyta</taxon>
        <taxon>Bacillariophyta</taxon>
        <taxon>Bacillariophyceae</taxon>
        <taxon>Bacillariophycidae</taxon>
        <taxon>Naviculales</taxon>
        <taxon>Naviculaceae</taxon>
        <taxon>Fistulifera</taxon>
    </lineage>
</organism>
<keyword evidence="3" id="KW-1185">Reference proteome</keyword>
<accession>A0A1Z5JC99</accession>
<dbReference type="EMBL" id="BDSP01000041">
    <property type="protein sequence ID" value="GAX11381.1"/>
    <property type="molecule type" value="Genomic_DNA"/>
</dbReference>
<evidence type="ECO:0000256" key="1">
    <source>
        <dbReference type="SAM" id="SignalP"/>
    </source>
</evidence>
<dbReference type="AlphaFoldDB" id="A0A1Z5JC99"/>
<dbReference type="InParanoid" id="A0A1Z5JC99"/>
<evidence type="ECO:0000313" key="2">
    <source>
        <dbReference type="EMBL" id="GAX11381.1"/>
    </source>
</evidence>
<evidence type="ECO:0000313" key="3">
    <source>
        <dbReference type="Proteomes" id="UP000198406"/>
    </source>
</evidence>
<keyword evidence="1" id="KW-0732">Signal</keyword>
<proteinExistence type="predicted"/>
<sequence>MKLFSYSFFLLTSFHSLAAASEQEARFDLLGNLFPSSPLGGRCGRFRGCQNDIECVDGLNKCLPADCIANALKKVEPALNKLNTENMITNISTQVFNSTDKEDSKVARQVTGIMKTIEAELSRCPGMVDTMQTDTTLPFIGGAFEIQVGAQAQFLVALSPSGLIQGQCRGLGFGIEVAATAIFGAFFTEDVSGTWEMIEVADIIPTILEIPYFFIREEDSAIGFAFGVGTALGFDAFSQSTCEFTIAAV</sequence>
<comment type="caution">
    <text evidence="2">The sequence shown here is derived from an EMBL/GenBank/DDBJ whole genome shotgun (WGS) entry which is preliminary data.</text>
</comment>
<protein>
    <submittedName>
        <fullName evidence="2">Uncharacterized protein</fullName>
    </submittedName>
</protein>
<feature type="chain" id="PRO_5013369116" evidence="1">
    <location>
        <begin position="20"/>
        <end position="249"/>
    </location>
</feature>
<reference evidence="2 3" key="1">
    <citation type="journal article" date="2015" name="Plant Cell">
        <title>Oil accumulation by the oleaginous diatom Fistulifera solaris as revealed by the genome and transcriptome.</title>
        <authorList>
            <person name="Tanaka T."/>
            <person name="Maeda Y."/>
            <person name="Veluchamy A."/>
            <person name="Tanaka M."/>
            <person name="Abida H."/>
            <person name="Marechal E."/>
            <person name="Bowler C."/>
            <person name="Muto M."/>
            <person name="Sunaga Y."/>
            <person name="Tanaka M."/>
            <person name="Yoshino T."/>
            <person name="Taniguchi T."/>
            <person name="Fukuda Y."/>
            <person name="Nemoto M."/>
            <person name="Matsumoto M."/>
            <person name="Wong P.S."/>
            <person name="Aburatani S."/>
            <person name="Fujibuchi W."/>
        </authorList>
    </citation>
    <scope>NUCLEOTIDE SEQUENCE [LARGE SCALE GENOMIC DNA]</scope>
    <source>
        <strain evidence="2 3">JPCC DA0580</strain>
    </source>
</reference>
<dbReference type="Proteomes" id="UP000198406">
    <property type="component" value="Unassembled WGS sequence"/>
</dbReference>
<name>A0A1Z5JC99_FISSO</name>